<name>A0A7C1DZQ6_9CREN</name>
<dbReference type="EMBL" id="DSDY01000061">
    <property type="protein sequence ID" value="HDS10377.1"/>
    <property type="molecule type" value="Genomic_DNA"/>
</dbReference>
<dbReference type="AlphaFoldDB" id="A0A7C1DZQ6"/>
<comment type="caution">
    <text evidence="2">The sequence shown here is derived from an EMBL/GenBank/DDBJ whole genome shotgun (WGS) entry which is preliminary data.</text>
</comment>
<proteinExistence type="predicted"/>
<dbReference type="PANTHER" id="PTHR42831">
    <property type="entry name" value="FE-S PROTEIN MATURATION AUXILIARY FACTOR YITW"/>
    <property type="match status" value="1"/>
</dbReference>
<evidence type="ECO:0000259" key="1">
    <source>
        <dbReference type="Pfam" id="PF01883"/>
    </source>
</evidence>
<dbReference type="Gene3D" id="3.30.300.130">
    <property type="entry name" value="Fe-S cluster assembly (FSCA)"/>
    <property type="match status" value="1"/>
</dbReference>
<dbReference type="InterPro" id="IPR002744">
    <property type="entry name" value="MIP18-like"/>
</dbReference>
<dbReference type="Pfam" id="PF01883">
    <property type="entry name" value="FeS_assembly_P"/>
    <property type="match status" value="1"/>
</dbReference>
<organism evidence="2">
    <name type="scientific">Fervidicoccus fontis</name>
    <dbReference type="NCBI Taxonomy" id="683846"/>
    <lineage>
        <taxon>Archaea</taxon>
        <taxon>Thermoproteota</taxon>
        <taxon>Thermoprotei</taxon>
        <taxon>Fervidicoccales</taxon>
        <taxon>Fervidicoccaceae</taxon>
        <taxon>Fervidicoccus</taxon>
    </lineage>
</organism>
<gene>
    <name evidence="2" type="ORF">ENO04_01960</name>
</gene>
<evidence type="ECO:0000313" key="2">
    <source>
        <dbReference type="EMBL" id="HDS10377.1"/>
    </source>
</evidence>
<dbReference type="PANTHER" id="PTHR42831:SF1">
    <property type="entry name" value="FE-S PROTEIN MATURATION AUXILIARY FACTOR YITW"/>
    <property type="match status" value="1"/>
</dbReference>
<accession>A0A7C1DZQ6</accession>
<reference evidence="2" key="1">
    <citation type="journal article" date="2020" name="mSystems">
        <title>Genome- and Community-Level Interaction Insights into Carbon Utilization and Element Cycling Functions of Hydrothermarchaeota in Hydrothermal Sediment.</title>
        <authorList>
            <person name="Zhou Z."/>
            <person name="Liu Y."/>
            <person name="Xu W."/>
            <person name="Pan J."/>
            <person name="Luo Z.H."/>
            <person name="Li M."/>
        </authorList>
    </citation>
    <scope>NUCLEOTIDE SEQUENCE [LARGE SCALE GENOMIC DNA]</scope>
    <source>
        <strain evidence="2">SpSt-123</strain>
    </source>
</reference>
<dbReference type="InterPro" id="IPR052339">
    <property type="entry name" value="Fe-S_Maturation_MIP18"/>
</dbReference>
<feature type="domain" description="MIP18 family-like" evidence="1">
    <location>
        <begin position="5"/>
        <end position="84"/>
    </location>
</feature>
<dbReference type="SUPFAM" id="SSF117916">
    <property type="entry name" value="Fe-S cluster assembly (FSCA) domain-like"/>
    <property type="match status" value="1"/>
</dbReference>
<dbReference type="InterPro" id="IPR034904">
    <property type="entry name" value="FSCA_dom_sf"/>
</dbReference>
<protein>
    <submittedName>
        <fullName evidence="2">Metal-sulfur cluster assembly factor</fullName>
    </submittedName>
</protein>
<sequence length="123" mass="13922">MEEIKQRVIKALREVYDPEIPINVYDLGLVYDIKIDETKNNELVIKILMGVTSPFCPVTSTIAYAVEYMVKSAVPEAKDVVVEVTLDPPWSPTMITPEGREQLKAIYGYDVVEDMIKRASQQS</sequence>